<dbReference type="AlphaFoldDB" id="A0A9D4L3U6"/>
<protein>
    <recommendedName>
        <fullName evidence="4">Resolvase HTH domain-containing protein</fullName>
    </recommendedName>
</protein>
<evidence type="ECO:0000256" key="1">
    <source>
        <dbReference type="SAM" id="Phobius"/>
    </source>
</evidence>
<comment type="caution">
    <text evidence="2">The sequence shown here is derived from an EMBL/GenBank/DDBJ whole genome shotgun (WGS) entry which is preliminary data.</text>
</comment>
<dbReference type="SUPFAM" id="SSF109709">
    <property type="entry name" value="KorB DNA-binding domain-like"/>
    <property type="match status" value="1"/>
</dbReference>
<keyword evidence="1" id="KW-0472">Membrane</keyword>
<dbReference type="EMBL" id="JAIWYP010000003">
    <property type="protein sequence ID" value="KAH3851121.1"/>
    <property type="molecule type" value="Genomic_DNA"/>
</dbReference>
<organism evidence="2 3">
    <name type="scientific">Dreissena polymorpha</name>
    <name type="common">Zebra mussel</name>
    <name type="synonym">Mytilus polymorpha</name>
    <dbReference type="NCBI Taxonomy" id="45954"/>
    <lineage>
        <taxon>Eukaryota</taxon>
        <taxon>Metazoa</taxon>
        <taxon>Spiralia</taxon>
        <taxon>Lophotrochozoa</taxon>
        <taxon>Mollusca</taxon>
        <taxon>Bivalvia</taxon>
        <taxon>Autobranchia</taxon>
        <taxon>Heteroconchia</taxon>
        <taxon>Euheterodonta</taxon>
        <taxon>Imparidentia</taxon>
        <taxon>Neoheterodontei</taxon>
        <taxon>Myida</taxon>
        <taxon>Dreissenoidea</taxon>
        <taxon>Dreissenidae</taxon>
        <taxon>Dreissena</taxon>
    </lineage>
</organism>
<accession>A0A9D4L3U6</accession>
<evidence type="ECO:0000313" key="2">
    <source>
        <dbReference type="EMBL" id="KAH3851121.1"/>
    </source>
</evidence>
<evidence type="ECO:0000313" key="3">
    <source>
        <dbReference type="Proteomes" id="UP000828390"/>
    </source>
</evidence>
<feature type="transmembrane region" description="Helical" evidence="1">
    <location>
        <begin position="191"/>
        <end position="208"/>
    </location>
</feature>
<keyword evidence="3" id="KW-1185">Reference proteome</keyword>
<dbReference type="Proteomes" id="UP000828390">
    <property type="component" value="Unassembled WGS sequence"/>
</dbReference>
<sequence length="209" mass="23591">MADCNAEMESILNKLGLEMLSPAFKRENITPDIINKMSLYDMRCVGLYDRADIMRLRTASLPYGTSKPFLVHGVNGGVSSYNIPKDNLEVLLNIGFTIKEMSQLLGVSESTLYRRMRVFELSKVIFSDISDEDLTAIVKQTLEEFQKSGERMLIAILHQKGLRVSIHEIKRSARFSQSRSRSKITCVHNPSIGSFSIVLNILLILVSFN</sequence>
<keyword evidence="1" id="KW-1133">Transmembrane helix</keyword>
<reference evidence="2" key="2">
    <citation type="submission" date="2020-11" db="EMBL/GenBank/DDBJ databases">
        <authorList>
            <person name="McCartney M.A."/>
            <person name="Auch B."/>
            <person name="Kono T."/>
            <person name="Mallez S."/>
            <person name="Becker A."/>
            <person name="Gohl D.M."/>
            <person name="Silverstein K.A.T."/>
            <person name="Koren S."/>
            <person name="Bechman K.B."/>
            <person name="Herman A."/>
            <person name="Abrahante J.E."/>
            <person name="Garbe J."/>
        </authorList>
    </citation>
    <scope>NUCLEOTIDE SEQUENCE</scope>
    <source>
        <strain evidence="2">Duluth1</strain>
        <tissue evidence="2">Whole animal</tissue>
    </source>
</reference>
<name>A0A9D4L3U6_DREPO</name>
<keyword evidence="1" id="KW-0812">Transmembrane</keyword>
<proteinExistence type="predicted"/>
<reference evidence="2" key="1">
    <citation type="journal article" date="2019" name="bioRxiv">
        <title>The Genome of the Zebra Mussel, Dreissena polymorpha: A Resource for Invasive Species Research.</title>
        <authorList>
            <person name="McCartney M.A."/>
            <person name="Auch B."/>
            <person name="Kono T."/>
            <person name="Mallez S."/>
            <person name="Zhang Y."/>
            <person name="Obille A."/>
            <person name="Becker A."/>
            <person name="Abrahante J.E."/>
            <person name="Garbe J."/>
            <person name="Badalamenti J.P."/>
            <person name="Herman A."/>
            <person name="Mangelson H."/>
            <person name="Liachko I."/>
            <person name="Sullivan S."/>
            <person name="Sone E.D."/>
            <person name="Koren S."/>
            <person name="Silverstein K.A.T."/>
            <person name="Beckman K.B."/>
            <person name="Gohl D.M."/>
        </authorList>
    </citation>
    <scope>NUCLEOTIDE SEQUENCE</scope>
    <source>
        <strain evidence="2">Duluth1</strain>
        <tissue evidence="2">Whole animal</tissue>
    </source>
</reference>
<gene>
    <name evidence="2" type="ORF">DPMN_093602</name>
</gene>
<evidence type="ECO:0008006" key="4">
    <source>
        <dbReference type="Google" id="ProtNLM"/>
    </source>
</evidence>